<name>A0AAV5TVP2_9BILA</name>
<organism evidence="2 3">
    <name type="scientific">Pristionchus entomophagus</name>
    <dbReference type="NCBI Taxonomy" id="358040"/>
    <lineage>
        <taxon>Eukaryota</taxon>
        <taxon>Metazoa</taxon>
        <taxon>Ecdysozoa</taxon>
        <taxon>Nematoda</taxon>
        <taxon>Chromadorea</taxon>
        <taxon>Rhabditida</taxon>
        <taxon>Rhabditina</taxon>
        <taxon>Diplogasteromorpha</taxon>
        <taxon>Diplogasteroidea</taxon>
        <taxon>Neodiplogasteridae</taxon>
        <taxon>Pristionchus</taxon>
    </lineage>
</organism>
<feature type="compositionally biased region" description="Gly residues" evidence="1">
    <location>
        <begin position="8"/>
        <end position="55"/>
    </location>
</feature>
<evidence type="ECO:0000313" key="2">
    <source>
        <dbReference type="EMBL" id="GMS98442.1"/>
    </source>
</evidence>
<feature type="compositionally biased region" description="Polar residues" evidence="1">
    <location>
        <begin position="304"/>
        <end position="319"/>
    </location>
</feature>
<accession>A0AAV5TVP2</accession>
<comment type="caution">
    <text evidence="2">The sequence shown here is derived from an EMBL/GenBank/DDBJ whole genome shotgun (WGS) entry which is preliminary data.</text>
</comment>
<sequence>NNFQGYGAAFGGGSRGGRGAGGGGGYRGGVTSRGGSSDFGGGGGAGFGGGGGSGFGQSNRAESSAGFGGGGGSGYGQSRGGDRIESSGGFGGGGGRLDPVPASRDYGRDRDDNYQRSDNREFASNYDNFAETSGRGNTNRDNHDDQSYSNSRRDDRDFDRYEYRELVRGSGRDWDRDKENRVVPHSNDYDDDRRGDRRNEGYGRDEPRGGGGMRSYPRPPDESSSDEDEDEGYGRRGNMREERRRGGVQYDRRRSPSYDDDRRPDNQLIYRHDQHDDRVSRDYEQDERGRQRQEPRRAFPSAFGSVSTNNVFAPTQYRDNTYETEDRRDDRSCKREEKRMNEPEDPSMPISKLFCCSPYNAVPPGFEQMKNVRRPPGFNY</sequence>
<feature type="compositionally biased region" description="Basic and acidic residues" evidence="1">
    <location>
        <begin position="232"/>
        <end position="297"/>
    </location>
</feature>
<protein>
    <submittedName>
        <fullName evidence="2">Uncharacterized protein</fullName>
    </submittedName>
</protein>
<reference evidence="2" key="1">
    <citation type="submission" date="2023-10" db="EMBL/GenBank/DDBJ databases">
        <title>Genome assembly of Pristionchus species.</title>
        <authorList>
            <person name="Yoshida K."/>
            <person name="Sommer R.J."/>
        </authorList>
    </citation>
    <scope>NUCLEOTIDE SEQUENCE</scope>
    <source>
        <strain evidence="2">RS0144</strain>
    </source>
</reference>
<feature type="non-terminal residue" evidence="2">
    <location>
        <position position="1"/>
    </location>
</feature>
<keyword evidence="3" id="KW-1185">Reference proteome</keyword>
<feature type="compositionally biased region" description="Basic and acidic residues" evidence="1">
    <location>
        <begin position="320"/>
        <end position="342"/>
    </location>
</feature>
<proteinExistence type="predicted"/>
<feature type="compositionally biased region" description="Basic and acidic residues" evidence="1">
    <location>
        <begin position="105"/>
        <end position="121"/>
    </location>
</feature>
<dbReference type="Proteomes" id="UP001432027">
    <property type="component" value="Unassembled WGS sequence"/>
</dbReference>
<feature type="compositionally biased region" description="Gly residues" evidence="1">
    <location>
        <begin position="66"/>
        <end position="79"/>
    </location>
</feature>
<feature type="non-terminal residue" evidence="2">
    <location>
        <position position="380"/>
    </location>
</feature>
<feature type="compositionally biased region" description="Polar residues" evidence="1">
    <location>
        <begin position="125"/>
        <end position="137"/>
    </location>
</feature>
<feature type="compositionally biased region" description="Basic and acidic residues" evidence="1">
    <location>
        <begin position="138"/>
        <end position="208"/>
    </location>
</feature>
<gene>
    <name evidence="2" type="ORF">PENTCL1PPCAC_20617</name>
</gene>
<evidence type="ECO:0000313" key="3">
    <source>
        <dbReference type="Proteomes" id="UP001432027"/>
    </source>
</evidence>
<evidence type="ECO:0000256" key="1">
    <source>
        <dbReference type="SAM" id="MobiDB-lite"/>
    </source>
</evidence>
<dbReference type="EMBL" id="BTSX01000005">
    <property type="protein sequence ID" value="GMS98442.1"/>
    <property type="molecule type" value="Genomic_DNA"/>
</dbReference>
<dbReference type="AlphaFoldDB" id="A0AAV5TVP2"/>
<feature type="region of interest" description="Disordered" evidence="1">
    <location>
        <begin position="1"/>
        <end position="351"/>
    </location>
</feature>